<dbReference type="EMBL" id="QEKH01000063">
    <property type="protein sequence ID" value="PVY30976.1"/>
    <property type="molecule type" value="Genomic_DNA"/>
</dbReference>
<feature type="region of interest" description="Disordered" evidence="1">
    <location>
        <begin position="192"/>
        <end position="216"/>
    </location>
</feature>
<feature type="compositionally biased region" description="Basic and acidic residues" evidence="1">
    <location>
        <begin position="193"/>
        <end position="202"/>
    </location>
</feature>
<evidence type="ECO:0000256" key="1">
    <source>
        <dbReference type="SAM" id="MobiDB-lite"/>
    </source>
</evidence>
<accession>A0A2U1AA00</accession>
<name>A0A2U1AA00_9BACT</name>
<feature type="region of interest" description="Disordered" evidence="1">
    <location>
        <begin position="235"/>
        <end position="256"/>
    </location>
</feature>
<comment type="caution">
    <text evidence="2">The sequence shown here is derived from an EMBL/GenBank/DDBJ whole genome shotgun (WGS) entry which is preliminary data.</text>
</comment>
<evidence type="ECO:0000313" key="2">
    <source>
        <dbReference type="EMBL" id="PVY30976.1"/>
    </source>
</evidence>
<dbReference type="Proteomes" id="UP000245959">
    <property type="component" value="Unassembled WGS sequence"/>
</dbReference>
<dbReference type="AlphaFoldDB" id="A0A2U1AA00"/>
<sequence>MKASSFFCSSAVGTDFPCSQAEIFLTETPRTSASLIWDKPFAFRRLRSVSGIPGIEAGETISGSEVSKNISGTTGGGISCPRRTVRLTDPASCVNWKSSMVNRNSGYCRFFRSTSSIISWRIIRCSSGDSRACWNTESIRNCRPVTVTPYRNEILKAWFRRQTLKEIQAMLQKHGVTISLPGISLFIKRHKSKYDPKAEPQKKRTQSAKASRSSEKLNARLQALEKVLVRDSSEVAREYDQKRSQQKSTHKFTETK</sequence>
<evidence type="ECO:0000313" key="3">
    <source>
        <dbReference type="Proteomes" id="UP000245959"/>
    </source>
</evidence>
<keyword evidence="3" id="KW-1185">Reference proteome</keyword>
<gene>
    <name evidence="2" type="ORF">C8D82_16313</name>
</gene>
<protein>
    <submittedName>
        <fullName evidence="2">Uncharacterized protein</fullName>
    </submittedName>
</protein>
<proteinExistence type="predicted"/>
<reference evidence="2 3" key="1">
    <citation type="submission" date="2018-04" db="EMBL/GenBank/DDBJ databases">
        <title>Genomic Encyclopedia of Type Strains, Phase IV (KMG-IV): sequencing the most valuable type-strain genomes for metagenomic binning, comparative biology and taxonomic classification.</title>
        <authorList>
            <person name="Goeker M."/>
        </authorList>
    </citation>
    <scope>NUCLEOTIDE SEQUENCE [LARGE SCALE GENOMIC DNA]</scope>
    <source>
        <strain evidence="2 3">DSM 14823</strain>
    </source>
</reference>
<organism evidence="2 3">
    <name type="scientific">Victivallis vadensis</name>
    <dbReference type="NCBI Taxonomy" id="172901"/>
    <lineage>
        <taxon>Bacteria</taxon>
        <taxon>Pseudomonadati</taxon>
        <taxon>Lentisphaerota</taxon>
        <taxon>Lentisphaeria</taxon>
        <taxon>Victivallales</taxon>
        <taxon>Victivallaceae</taxon>
        <taxon>Victivallis</taxon>
    </lineage>
</organism>